<dbReference type="Proteomes" id="UP000246278">
    <property type="component" value="Unassembled WGS sequence"/>
</dbReference>
<dbReference type="Gene3D" id="3.30.70.100">
    <property type="match status" value="1"/>
</dbReference>
<dbReference type="InterPro" id="IPR036163">
    <property type="entry name" value="HMA_dom_sf"/>
</dbReference>
<feature type="domain" description="HMA" evidence="2">
    <location>
        <begin position="2"/>
        <end position="68"/>
    </location>
</feature>
<dbReference type="AlphaFoldDB" id="A0A317TAJ9"/>
<name>A0A317TAJ9_9CHLB</name>
<proteinExistence type="predicted"/>
<keyword evidence="4" id="KW-1185">Reference proteome</keyword>
<dbReference type="RefSeq" id="WP_110022387.1">
    <property type="nucleotide sequence ID" value="NZ_PDNZ01000002.1"/>
</dbReference>
<dbReference type="EMBL" id="PDNZ01000002">
    <property type="protein sequence ID" value="PWW82671.1"/>
    <property type="molecule type" value="Genomic_DNA"/>
</dbReference>
<sequence>MKTITIHVGGMHCGSCETIVKEALEELAGVESVEVSHDSETAMVVYDEGSVSPETLKATIEKEGYTVSG</sequence>
<dbReference type="FunFam" id="3.30.70.100:FF:000001">
    <property type="entry name" value="ATPase copper transporting beta"/>
    <property type="match status" value="1"/>
</dbReference>
<dbReference type="Pfam" id="PF00403">
    <property type="entry name" value="HMA"/>
    <property type="match status" value="1"/>
</dbReference>
<dbReference type="GO" id="GO:0046872">
    <property type="term" value="F:metal ion binding"/>
    <property type="evidence" value="ECO:0007669"/>
    <property type="project" value="UniProtKB-KW"/>
</dbReference>
<evidence type="ECO:0000313" key="4">
    <source>
        <dbReference type="Proteomes" id="UP000246278"/>
    </source>
</evidence>
<protein>
    <recommendedName>
        <fullName evidence="2">HMA domain-containing protein</fullName>
    </recommendedName>
</protein>
<evidence type="ECO:0000313" key="3">
    <source>
        <dbReference type="EMBL" id="PWW82671.1"/>
    </source>
</evidence>
<reference evidence="4" key="1">
    <citation type="submission" date="2017-10" db="EMBL/GenBank/DDBJ databases">
        <authorList>
            <person name="Gaisin V.A."/>
            <person name="Rysina M.S."/>
            <person name="Grouzdev D.S."/>
        </authorList>
    </citation>
    <scope>NUCLEOTIDE SEQUENCE [LARGE SCALE GENOMIC DNA]</scope>
    <source>
        <strain evidence="4">V1</strain>
    </source>
</reference>
<dbReference type="CDD" id="cd00371">
    <property type="entry name" value="HMA"/>
    <property type="match status" value="1"/>
</dbReference>
<dbReference type="InterPro" id="IPR006121">
    <property type="entry name" value="HMA_dom"/>
</dbReference>
<dbReference type="PANTHER" id="PTHR46594:SF4">
    <property type="entry name" value="P-TYPE CATION-TRANSPORTING ATPASE"/>
    <property type="match status" value="1"/>
</dbReference>
<dbReference type="SUPFAM" id="SSF55008">
    <property type="entry name" value="HMA, heavy metal-associated domain"/>
    <property type="match status" value="1"/>
</dbReference>
<keyword evidence="1" id="KW-0479">Metal-binding</keyword>
<dbReference type="PROSITE" id="PS50846">
    <property type="entry name" value="HMA_2"/>
    <property type="match status" value="1"/>
</dbReference>
<dbReference type="OrthoDB" id="9813965at2"/>
<accession>A0A317TAJ9</accession>
<evidence type="ECO:0000256" key="1">
    <source>
        <dbReference type="ARBA" id="ARBA00022723"/>
    </source>
</evidence>
<dbReference type="PANTHER" id="PTHR46594">
    <property type="entry name" value="P-TYPE CATION-TRANSPORTING ATPASE"/>
    <property type="match status" value="1"/>
</dbReference>
<gene>
    <name evidence="3" type="ORF">CR164_02680</name>
</gene>
<comment type="caution">
    <text evidence="3">The sequence shown here is derived from an EMBL/GenBank/DDBJ whole genome shotgun (WGS) entry which is preliminary data.</text>
</comment>
<evidence type="ECO:0000259" key="2">
    <source>
        <dbReference type="PROSITE" id="PS50846"/>
    </source>
</evidence>
<organism evidence="3 4">
    <name type="scientific">Prosthecochloris marina</name>
    <dbReference type="NCBI Taxonomy" id="2017681"/>
    <lineage>
        <taxon>Bacteria</taxon>
        <taxon>Pseudomonadati</taxon>
        <taxon>Chlorobiota</taxon>
        <taxon>Chlorobiia</taxon>
        <taxon>Chlorobiales</taxon>
        <taxon>Chlorobiaceae</taxon>
        <taxon>Prosthecochloris</taxon>
    </lineage>
</organism>